<dbReference type="Proteomes" id="UP000317180">
    <property type="component" value="Unassembled WGS sequence"/>
</dbReference>
<dbReference type="PANTHER" id="PTHR43033">
    <property type="entry name" value="TRNA(ILE)-LYSIDINE SYNTHASE-RELATED"/>
    <property type="match status" value="1"/>
</dbReference>
<dbReference type="OrthoDB" id="9807403at2"/>
<comment type="catalytic activity">
    <reaction evidence="7 8">
        <text>cytidine(34) in tRNA(Ile2) + L-lysine + ATP = lysidine(34) in tRNA(Ile2) + AMP + diphosphate + H(+)</text>
        <dbReference type="Rhea" id="RHEA:43744"/>
        <dbReference type="Rhea" id="RHEA-COMP:10625"/>
        <dbReference type="Rhea" id="RHEA-COMP:10670"/>
        <dbReference type="ChEBI" id="CHEBI:15378"/>
        <dbReference type="ChEBI" id="CHEBI:30616"/>
        <dbReference type="ChEBI" id="CHEBI:32551"/>
        <dbReference type="ChEBI" id="CHEBI:33019"/>
        <dbReference type="ChEBI" id="CHEBI:82748"/>
        <dbReference type="ChEBI" id="CHEBI:83665"/>
        <dbReference type="ChEBI" id="CHEBI:456215"/>
        <dbReference type="EC" id="6.3.4.19"/>
    </reaction>
</comment>
<evidence type="ECO:0000256" key="4">
    <source>
        <dbReference type="ARBA" id="ARBA00022694"/>
    </source>
</evidence>
<gene>
    <name evidence="8 11" type="primary">tilS</name>
    <name evidence="10" type="ORF">BAG01nite_17680</name>
    <name evidence="11" type="ORF">EB820_10085</name>
</gene>
<reference evidence="10 13" key="2">
    <citation type="submission" date="2019-06" db="EMBL/GenBank/DDBJ databases">
        <title>Whole genome shotgun sequence of Brevibacillus agri NBRC 15538.</title>
        <authorList>
            <person name="Hosoyama A."/>
            <person name="Uohara A."/>
            <person name="Ohji S."/>
            <person name="Ichikawa N."/>
        </authorList>
    </citation>
    <scope>NUCLEOTIDE SEQUENCE [LARGE SCALE GENOMIC DNA]</scope>
    <source>
        <strain evidence="10 13">NBRC 15538</strain>
    </source>
</reference>
<keyword evidence="2 8" id="KW-0963">Cytoplasm</keyword>
<evidence type="ECO:0000313" key="13">
    <source>
        <dbReference type="Proteomes" id="UP000317180"/>
    </source>
</evidence>
<dbReference type="SUPFAM" id="SSF82829">
    <property type="entry name" value="MesJ substrate recognition domain-like"/>
    <property type="match status" value="1"/>
</dbReference>
<dbReference type="EC" id="6.3.4.19" evidence="8"/>
<keyword evidence="5 8" id="KW-0547">Nucleotide-binding</keyword>
<evidence type="ECO:0000259" key="9">
    <source>
        <dbReference type="SMART" id="SM00977"/>
    </source>
</evidence>
<dbReference type="EMBL" id="RHHN01000030">
    <property type="protein sequence ID" value="RNB55979.1"/>
    <property type="molecule type" value="Genomic_DNA"/>
</dbReference>
<dbReference type="GO" id="GO:0005737">
    <property type="term" value="C:cytoplasm"/>
    <property type="evidence" value="ECO:0007669"/>
    <property type="project" value="UniProtKB-SubCell"/>
</dbReference>
<evidence type="ECO:0000313" key="12">
    <source>
        <dbReference type="Proteomes" id="UP000276178"/>
    </source>
</evidence>
<evidence type="ECO:0000256" key="7">
    <source>
        <dbReference type="ARBA" id="ARBA00048539"/>
    </source>
</evidence>
<organism evidence="11 12">
    <name type="scientific">Brevibacillus agri</name>
    <dbReference type="NCBI Taxonomy" id="51101"/>
    <lineage>
        <taxon>Bacteria</taxon>
        <taxon>Bacillati</taxon>
        <taxon>Bacillota</taxon>
        <taxon>Bacilli</taxon>
        <taxon>Bacillales</taxon>
        <taxon>Paenibacillaceae</taxon>
        <taxon>Brevibacillus</taxon>
    </lineage>
</organism>
<dbReference type="SUPFAM" id="SSF56037">
    <property type="entry name" value="PheT/TilS domain"/>
    <property type="match status" value="1"/>
</dbReference>
<sequence length="475" mass="54182">MLASVHNEIEASGLLLPGETIVVGVSGGNDSTALLHILASLNKQYQYGWKLHAVHLNHGFRGEEARLDAQYAEALCSELGAVFHLFAYDVPSYMKKTGKGSQEASRELRYRFYREVGSAHGASKLALAHHADDQVETILFRLVRGSRLQGLTGMPQRRMLEDSEMELVRPLLHKTRQELEAYCQENRLVPREDSSNRSRKYKRNLLRLDVMPLLAEVNERYREHILDLARAISQDEAFLTRLARERLDEATIEKKQEAFMIDKDKFQTCDVALQRRMITLILSYLSKHTEWSSQHVETVLHMLGGSRPSAELHLPDNMAVSRMYGRVLFSRRKRQDCIHTYSYELAVPGVTRIDESNATVHISYLEGPMDWGRLPGNEAVFDADQLPGALYLRNRKPGDRLTLFGSADGKKLKDLLIDAKIPRAWRDKLPLLTAGDEVIWVPGVRRSAVAPVNGQTRRFLHVRVEFGEDWREVFS</sequence>
<comment type="function">
    <text evidence="8">Ligates lysine onto the cytidine present at position 34 of the AUA codon-specific tRNA(Ile) that contains the anticodon CAU, in an ATP-dependent manner. Cytidine is converted to lysidine, thus changing the amino acid specificity of the tRNA from methionine to isoleucine.</text>
</comment>
<dbReference type="PANTHER" id="PTHR43033:SF1">
    <property type="entry name" value="TRNA(ILE)-LYSIDINE SYNTHASE-RELATED"/>
    <property type="match status" value="1"/>
</dbReference>
<dbReference type="GO" id="GO:0032267">
    <property type="term" value="F:tRNA(Ile)-lysidine synthase activity"/>
    <property type="evidence" value="ECO:0007669"/>
    <property type="project" value="UniProtKB-EC"/>
</dbReference>
<dbReference type="NCBIfam" id="TIGR02432">
    <property type="entry name" value="lysidine_TilS_N"/>
    <property type="match status" value="1"/>
</dbReference>
<evidence type="ECO:0000313" key="11">
    <source>
        <dbReference type="EMBL" id="RNB55979.1"/>
    </source>
</evidence>
<evidence type="ECO:0000256" key="6">
    <source>
        <dbReference type="ARBA" id="ARBA00022840"/>
    </source>
</evidence>
<keyword evidence="13" id="KW-1185">Reference proteome</keyword>
<evidence type="ECO:0000256" key="8">
    <source>
        <dbReference type="HAMAP-Rule" id="MF_01161"/>
    </source>
</evidence>
<evidence type="ECO:0000256" key="1">
    <source>
        <dbReference type="ARBA" id="ARBA00004496"/>
    </source>
</evidence>
<dbReference type="Pfam" id="PF11734">
    <property type="entry name" value="TilS_C"/>
    <property type="match status" value="1"/>
</dbReference>
<protein>
    <recommendedName>
        <fullName evidence="8">tRNA(Ile)-lysidine synthase</fullName>
        <ecNumber evidence="8">6.3.4.19</ecNumber>
    </recommendedName>
    <alternativeName>
        <fullName evidence="8">tRNA(Ile)-2-lysyl-cytidine synthase</fullName>
    </alternativeName>
    <alternativeName>
        <fullName evidence="8">tRNA(Ile)-lysidine synthetase</fullName>
    </alternativeName>
</protein>
<dbReference type="Pfam" id="PF09179">
    <property type="entry name" value="TilS"/>
    <property type="match status" value="1"/>
</dbReference>
<evidence type="ECO:0000256" key="2">
    <source>
        <dbReference type="ARBA" id="ARBA00022490"/>
    </source>
</evidence>
<dbReference type="Gene3D" id="3.30.465.60">
    <property type="match status" value="1"/>
</dbReference>
<dbReference type="Gene3D" id="3.40.50.620">
    <property type="entry name" value="HUPs"/>
    <property type="match status" value="1"/>
</dbReference>
<evidence type="ECO:0000313" key="10">
    <source>
        <dbReference type="EMBL" id="GED25666.1"/>
    </source>
</evidence>
<dbReference type="AlphaFoldDB" id="A0A3M8AXT3"/>
<keyword evidence="6 8" id="KW-0067">ATP-binding</keyword>
<dbReference type="InterPro" id="IPR014729">
    <property type="entry name" value="Rossmann-like_a/b/a_fold"/>
</dbReference>
<feature type="binding site" evidence="8">
    <location>
        <begin position="26"/>
        <end position="31"/>
    </location>
    <ligand>
        <name>ATP</name>
        <dbReference type="ChEBI" id="CHEBI:30616"/>
    </ligand>
</feature>
<comment type="subcellular location">
    <subcellularLocation>
        <location evidence="1 8">Cytoplasm</location>
    </subcellularLocation>
</comment>
<dbReference type="GO" id="GO:0006400">
    <property type="term" value="P:tRNA modification"/>
    <property type="evidence" value="ECO:0007669"/>
    <property type="project" value="UniProtKB-UniRule"/>
</dbReference>
<proteinExistence type="inferred from homology"/>
<dbReference type="CDD" id="cd01992">
    <property type="entry name" value="TilS_N"/>
    <property type="match status" value="1"/>
</dbReference>
<dbReference type="SUPFAM" id="SSF52402">
    <property type="entry name" value="Adenine nucleotide alpha hydrolases-like"/>
    <property type="match status" value="1"/>
</dbReference>
<dbReference type="InterPro" id="IPR015262">
    <property type="entry name" value="tRNA_Ile_lys_synt_subst-bd"/>
</dbReference>
<evidence type="ECO:0000256" key="3">
    <source>
        <dbReference type="ARBA" id="ARBA00022598"/>
    </source>
</evidence>
<reference evidence="11 12" key="1">
    <citation type="submission" date="2018-10" db="EMBL/GenBank/DDBJ databases">
        <title>Phylogenomics of Brevibacillus.</title>
        <authorList>
            <person name="Dunlap C."/>
        </authorList>
    </citation>
    <scope>NUCLEOTIDE SEQUENCE [LARGE SCALE GENOMIC DNA]</scope>
    <source>
        <strain evidence="11 12">NRRL NRS 1219</strain>
    </source>
</reference>
<accession>A0A3M8AXT3</accession>
<feature type="domain" description="Lysidine-tRNA(Ile) synthetase C-terminal" evidence="9">
    <location>
        <begin position="390"/>
        <end position="462"/>
    </location>
</feature>
<comment type="caution">
    <text evidence="11">The sequence shown here is derived from an EMBL/GenBank/DDBJ whole genome shotgun (WGS) entry which is preliminary data.</text>
</comment>
<keyword evidence="4 8" id="KW-0819">tRNA processing</keyword>
<dbReference type="InterPro" id="IPR011063">
    <property type="entry name" value="TilS/TtcA_N"/>
</dbReference>
<dbReference type="GO" id="GO:0005524">
    <property type="term" value="F:ATP binding"/>
    <property type="evidence" value="ECO:0007669"/>
    <property type="project" value="UniProtKB-UniRule"/>
</dbReference>
<dbReference type="HAMAP" id="MF_01161">
    <property type="entry name" value="tRNA_Ile_lys_synt"/>
    <property type="match status" value="1"/>
</dbReference>
<evidence type="ECO:0000256" key="5">
    <source>
        <dbReference type="ARBA" id="ARBA00022741"/>
    </source>
</evidence>
<dbReference type="InterPro" id="IPR012796">
    <property type="entry name" value="Lysidine-tRNA-synth_C"/>
</dbReference>
<comment type="similarity">
    <text evidence="8">Belongs to the tRNA(Ile)-lysidine synthase family.</text>
</comment>
<name>A0A3M8AXT3_9BACL</name>
<dbReference type="GeneID" id="82809124"/>
<dbReference type="EMBL" id="BJOD01000015">
    <property type="protein sequence ID" value="GED25666.1"/>
    <property type="molecule type" value="Genomic_DNA"/>
</dbReference>
<dbReference type="SMART" id="SM00977">
    <property type="entry name" value="TilS_C"/>
    <property type="match status" value="1"/>
</dbReference>
<dbReference type="RefSeq" id="WP_005828623.1">
    <property type="nucleotide sequence ID" value="NZ_BJOD01000015.1"/>
</dbReference>
<dbReference type="Pfam" id="PF01171">
    <property type="entry name" value="ATP_bind_3"/>
    <property type="match status" value="1"/>
</dbReference>
<dbReference type="InterPro" id="IPR012094">
    <property type="entry name" value="tRNA_Ile_lys_synt"/>
</dbReference>
<keyword evidence="3 8" id="KW-0436">Ligase</keyword>
<dbReference type="NCBIfam" id="TIGR02433">
    <property type="entry name" value="lysidine_TilS_C"/>
    <property type="match status" value="1"/>
</dbReference>
<dbReference type="Proteomes" id="UP000276178">
    <property type="component" value="Unassembled WGS sequence"/>
</dbReference>
<dbReference type="InterPro" id="IPR012795">
    <property type="entry name" value="tRNA_Ile_lys_synt_N"/>
</dbReference>
<comment type="domain">
    <text evidence="8">The N-terminal region contains the highly conserved SGGXDS motif, predicted to be a P-loop motif involved in ATP binding.</text>
</comment>